<dbReference type="InterPro" id="IPR027385">
    <property type="entry name" value="Beta-barrel_OMP"/>
</dbReference>
<feature type="domain" description="Outer membrane protein beta-barrel" evidence="3">
    <location>
        <begin position="7"/>
        <end position="177"/>
    </location>
</feature>
<evidence type="ECO:0000256" key="2">
    <source>
        <dbReference type="SAM" id="SignalP"/>
    </source>
</evidence>
<keyword evidence="1 2" id="KW-0732">Signal</keyword>
<sequence length="179" mass="18115">MKKLVLAALAVAVLAGTSFAAADLKVKVGGDFLGKSSAGGASADLNTGITAAAEFLFAVSDGVKVGPAVSYGLAREFSDNNPAQFQYSYLSTYATVEVAPFEKVKGLFFKGNIGLGITDLSSGLAGVIGSTSESGLYFGIGAGYELANGIFFDALYGSHGFEGGSSSKITVSAGYKFAL</sequence>
<dbReference type="AlphaFoldDB" id="A0A0G3WM63"/>
<feature type="signal peptide" evidence="2">
    <location>
        <begin position="1"/>
        <end position="20"/>
    </location>
</feature>
<proteinExistence type="predicted"/>
<dbReference type="Proteomes" id="UP000035337">
    <property type="component" value="Chromosome"/>
</dbReference>
<dbReference type="OrthoDB" id="947434at2"/>
<dbReference type="KEGG" id="epo:Epro_1185"/>
<reference evidence="4 5" key="1">
    <citation type="submission" date="2014-09" db="EMBL/GenBank/DDBJ databases">
        <title>Complete genome sequence of Endomicrobium proavitum.</title>
        <authorList>
            <person name="Zheng H."/>
        </authorList>
    </citation>
    <scope>NUCLEOTIDE SEQUENCE [LARGE SCALE GENOMIC DNA]</scope>
    <source>
        <strain evidence="4 5">Rsa215</strain>
    </source>
</reference>
<accession>A0A0G3WM63</accession>
<evidence type="ECO:0000259" key="3">
    <source>
        <dbReference type="Pfam" id="PF13505"/>
    </source>
</evidence>
<evidence type="ECO:0000313" key="4">
    <source>
        <dbReference type="EMBL" id="AKL98564.1"/>
    </source>
</evidence>
<dbReference type="EMBL" id="CP009498">
    <property type="protein sequence ID" value="AKL98564.1"/>
    <property type="molecule type" value="Genomic_DNA"/>
</dbReference>
<evidence type="ECO:0000313" key="5">
    <source>
        <dbReference type="Proteomes" id="UP000035337"/>
    </source>
</evidence>
<dbReference type="RefSeq" id="WP_052571214.1">
    <property type="nucleotide sequence ID" value="NZ_CP009498.1"/>
</dbReference>
<organism evidence="4 5">
    <name type="scientific">Endomicrobium proavitum</name>
    <dbReference type="NCBI Taxonomy" id="1408281"/>
    <lineage>
        <taxon>Bacteria</taxon>
        <taxon>Pseudomonadati</taxon>
        <taxon>Elusimicrobiota</taxon>
        <taxon>Endomicrobiia</taxon>
        <taxon>Endomicrobiales</taxon>
        <taxon>Endomicrobiaceae</taxon>
        <taxon>Endomicrobium</taxon>
    </lineage>
</organism>
<protein>
    <recommendedName>
        <fullName evidence="3">Outer membrane protein beta-barrel domain-containing protein</fullName>
    </recommendedName>
</protein>
<gene>
    <name evidence="4" type="ORF">Epro_1185</name>
</gene>
<dbReference type="Pfam" id="PF13505">
    <property type="entry name" value="OMP_b-brl"/>
    <property type="match status" value="1"/>
</dbReference>
<keyword evidence="5" id="KW-1185">Reference proteome</keyword>
<evidence type="ECO:0000256" key="1">
    <source>
        <dbReference type="ARBA" id="ARBA00022729"/>
    </source>
</evidence>
<name>A0A0G3WM63_9BACT</name>
<feature type="chain" id="PRO_5005186204" description="Outer membrane protein beta-barrel domain-containing protein" evidence="2">
    <location>
        <begin position="21"/>
        <end position="179"/>
    </location>
</feature>